<keyword evidence="1" id="KW-0812">Transmembrane</keyword>
<organism evidence="2 3">
    <name type="scientific">Collybiopsis luxurians FD-317 M1</name>
    <dbReference type="NCBI Taxonomy" id="944289"/>
    <lineage>
        <taxon>Eukaryota</taxon>
        <taxon>Fungi</taxon>
        <taxon>Dikarya</taxon>
        <taxon>Basidiomycota</taxon>
        <taxon>Agaricomycotina</taxon>
        <taxon>Agaricomycetes</taxon>
        <taxon>Agaricomycetidae</taxon>
        <taxon>Agaricales</taxon>
        <taxon>Marasmiineae</taxon>
        <taxon>Omphalotaceae</taxon>
        <taxon>Collybiopsis</taxon>
        <taxon>Collybiopsis luxurians</taxon>
    </lineage>
</organism>
<accession>A0A0D0CZT8</accession>
<protein>
    <submittedName>
        <fullName evidence="2">Uncharacterized protein</fullName>
    </submittedName>
</protein>
<gene>
    <name evidence="2" type="ORF">GYMLUDRAFT_552144</name>
</gene>
<dbReference type="AlphaFoldDB" id="A0A0D0CZT8"/>
<evidence type="ECO:0000256" key="1">
    <source>
        <dbReference type="SAM" id="Phobius"/>
    </source>
</evidence>
<reference evidence="2 3" key="1">
    <citation type="submission" date="2014-04" db="EMBL/GenBank/DDBJ databases">
        <title>Evolutionary Origins and Diversification of the Mycorrhizal Mutualists.</title>
        <authorList>
            <consortium name="DOE Joint Genome Institute"/>
            <consortium name="Mycorrhizal Genomics Consortium"/>
            <person name="Kohler A."/>
            <person name="Kuo A."/>
            <person name="Nagy L.G."/>
            <person name="Floudas D."/>
            <person name="Copeland A."/>
            <person name="Barry K.W."/>
            <person name="Cichocki N."/>
            <person name="Veneault-Fourrey C."/>
            <person name="LaButti K."/>
            <person name="Lindquist E.A."/>
            <person name="Lipzen A."/>
            <person name="Lundell T."/>
            <person name="Morin E."/>
            <person name="Murat C."/>
            <person name="Riley R."/>
            <person name="Ohm R."/>
            <person name="Sun H."/>
            <person name="Tunlid A."/>
            <person name="Henrissat B."/>
            <person name="Grigoriev I.V."/>
            <person name="Hibbett D.S."/>
            <person name="Martin F."/>
        </authorList>
    </citation>
    <scope>NUCLEOTIDE SEQUENCE [LARGE SCALE GENOMIC DNA]</scope>
    <source>
        <strain evidence="2 3">FD-317 M1</strain>
    </source>
</reference>
<keyword evidence="1" id="KW-1133">Transmembrane helix</keyword>
<proteinExistence type="predicted"/>
<evidence type="ECO:0000313" key="2">
    <source>
        <dbReference type="EMBL" id="KIK62143.1"/>
    </source>
</evidence>
<sequence>MCPHANMFVFNIQRPYIFACTFYHTMLSVHPETTPSLTATFAMSFGSALTLLGVVFGRTRQNQRPTRQGCGCAERNVCAMLTPLERRISGLGLSVI</sequence>
<keyword evidence="1" id="KW-0472">Membrane</keyword>
<name>A0A0D0CZT8_9AGAR</name>
<evidence type="ECO:0000313" key="3">
    <source>
        <dbReference type="Proteomes" id="UP000053593"/>
    </source>
</evidence>
<keyword evidence="3" id="KW-1185">Reference proteome</keyword>
<feature type="transmembrane region" description="Helical" evidence="1">
    <location>
        <begin position="36"/>
        <end position="57"/>
    </location>
</feature>
<dbReference type="Proteomes" id="UP000053593">
    <property type="component" value="Unassembled WGS sequence"/>
</dbReference>
<dbReference type="EMBL" id="KN834768">
    <property type="protein sequence ID" value="KIK62143.1"/>
    <property type="molecule type" value="Genomic_DNA"/>
</dbReference>
<dbReference type="HOGENOM" id="CLU_2359952_0_0_1"/>